<keyword evidence="4 6" id="KW-1133">Transmembrane helix</keyword>
<evidence type="ECO:0000256" key="6">
    <source>
        <dbReference type="SAM" id="Phobius"/>
    </source>
</evidence>
<feature type="transmembrane region" description="Helical" evidence="6">
    <location>
        <begin position="119"/>
        <end position="140"/>
    </location>
</feature>
<accession>A0A9D1YVK4</accession>
<evidence type="ECO:0000256" key="4">
    <source>
        <dbReference type="ARBA" id="ARBA00022989"/>
    </source>
</evidence>
<dbReference type="Pfam" id="PF02690">
    <property type="entry name" value="Na_Pi_cotrans"/>
    <property type="match status" value="2"/>
</dbReference>
<dbReference type="PANTHER" id="PTHR10010:SF46">
    <property type="entry name" value="SODIUM-DEPENDENT PHOSPHATE TRANSPORT PROTEIN 2B"/>
    <property type="match status" value="1"/>
</dbReference>
<proteinExistence type="predicted"/>
<dbReference type="GO" id="GO:0044341">
    <property type="term" value="P:sodium-dependent phosphate transport"/>
    <property type="evidence" value="ECO:0007669"/>
    <property type="project" value="InterPro"/>
</dbReference>
<evidence type="ECO:0000313" key="7">
    <source>
        <dbReference type="EMBL" id="HIY66577.1"/>
    </source>
</evidence>
<feature type="transmembrane region" description="Helical" evidence="6">
    <location>
        <begin position="161"/>
        <end position="180"/>
    </location>
</feature>
<keyword evidence="2" id="KW-1003">Cell membrane</keyword>
<comment type="subcellular location">
    <subcellularLocation>
        <location evidence="1">Cell membrane</location>
        <topology evidence="1">Multi-pass membrane protein</topology>
    </subcellularLocation>
</comment>
<evidence type="ECO:0000256" key="1">
    <source>
        <dbReference type="ARBA" id="ARBA00004651"/>
    </source>
</evidence>
<reference evidence="7" key="2">
    <citation type="submission" date="2021-04" db="EMBL/GenBank/DDBJ databases">
        <authorList>
            <person name="Gilroy R."/>
        </authorList>
    </citation>
    <scope>NUCLEOTIDE SEQUENCE</scope>
    <source>
        <strain evidence="7">ChiGjej1B1-98</strain>
    </source>
</reference>
<comment type="caution">
    <text evidence="7">The sequence shown here is derived from an EMBL/GenBank/DDBJ whole genome shotgun (WGS) entry which is preliminary data.</text>
</comment>
<feature type="transmembrane region" description="Helical" evidence="6">
    <location>
        <begin position="77"/>
        <end position="99"/>
    </location>
</feature>
<feature type="transmembrane region" description="Helical" evidence="6">
    <location>
        <begin position="314"/>
        <end position="336"/>
    </location>
</feature>
<feature type="transmembrane region" description="Helical" evidence="6">
    <location>
        <begin position="231"/>
        <end position="256"/>
    </location>
</feature>
<keyword evidence="3 6" id="KW-0812">Transmembrane</keyword>
<name>A0A9D1YVK4_9MICO</name>
<dbReference type="GO" id="GO:0005436">
    <property type="term" value="F:sodium:phosphate symporter activity"/>
    <property type="evidence" value="ECO:0007669"/>
    <property type="project" value="InterPro"/>
</dbReference>
<reference evidence="7" key="1">
    <citation type="journal article" date="2021" name="PeerJ">
        <title>Extensive microbial diversity within the chicken gut microbiome revealed by metagenomics and culture.</title>
        <authorList>
            <person name="Gilroy R."/>
            <person name="Ravi A."/>
            <person name="Getino M."/>
            <person name="Pursley I."/>
            <person name="Horton D.L."/>
            <person name="Alikhan N.F."/>
            <person name="Baker D."/>
            <person name="Gharbi K."/>
            <person name="Hall N."/>
            <person name="Watson M."/>
            <person name="Adriaenssens E.M."/>
            <person name="Foster-Nyarko E."/>
            <person name="Jarju S."/>
            <person name="Secka A."/>
            <person name="Antonio M."/>
            <person name="Oren A."/>
            <person name="Chaudhuri R.R."/>
            <person name="La Ragione R."/>
            <person name="Hildebrand F."/>
            <person name="Pallen M.J."/>
        </authorList>
    </citation>
    <scope>NUCLEOTIDE SEQUENCE</scope>
    <source>
        <strain evidence="7">ChiGjej1B1-98</strain>
    </source>
</reference>
<dbReference type="EMBL" id="DXDC01000301">
    <property type="protein sequence ID" value="HIY66577.1"/>
    <property type="molecule type" value="Genomic_DNA"/>
</dbReference>
<dbReference type="GO" id="GO:0005886">
    <property type="term" value="C:plasma membrane"/>
    <property type="evidence" value="ECO:0007669"/>
    <property type="project" value="UniProtKB-SubCell"/>
</dbReference>
<sequence length="412" mass="42613">MSRTDILKSASQSAETPAATVERTLRSPLAGLPVSARTRSLIEWLVVVVAVYVLITAVSGIGSGFKMAVGEQAGELFQFAANPFVGLVIGILATVLTQSSSTTTAITVGMVAGGLPIEIAIPILLGANIGTTVTSTLVSLGMARDKEVFRRAFGAASVHDMYNLLSVLIFLPLELMFGILQHTSDWLAAQTGGSDGGPVAAVFAAIGAGVTAFTEPGVNALQWAVSPLPDVWAGVVLILLGVVLILAVINLIGKLLKVLLVGRAEKVFHTAIGRGPMSGILSGTLITVMVQSSSTTTSLAVPLVGSGKFSVKQIFPFTVGANIGTTLTALIAAFAFTGVEGQAALQAAFVHVLYNLFCAMVIFGIPFLRPIPVAAALWLARIGAENKLFVVAWVLGVFLVVPGLLLLATVLL</sequence>
<dbReference type="Proteomes" id="UP000824005">
    <property type="component" value="Unassembled WGS sequence"/>
</dbReference>
<protein>
    <submittedName>
        <fullName evidence="7">Na/Pi cotransporter family protein</fullName>
    </submittedName>
</protein>
<organism evidence="7 8">
    <name type="scientific">Candidatus Agrococcus pullicola</name>
    <dbReference type="NCBI Taxonomy" id="2838429"/>
    <lineage>
        <taxon>Bacteria</taxon>
        <taxon>Bacillati</taxon>
        <taxon>Actinomycetota</taxon>
        <taxon>Actinomycetes</taxon>
        <taxon>Micrococcales</taxon>
        <taxon>Microbacteriaceae</taxon>
        <taxon>Agrococcus</taxon>
    </lineage>
</organism>
<feature type="transmembrane region" description="Helical" evidence="6">
    <location>
        <begin position="348"/>
        <end position="368"/>
    </location>
</feature>
<dbReference type="AlphaFoldDB" id="A0A9D1YVK4"/>
<feature type="transmembrane region" description="Helical" evidence="6">
    <location>
        <begin position="388"/>
        <end position="411"/>
    </location>
</feature>
<keyword evidence="5 6" id="KW-0472">Membrane</keyword>
<evidence type="ECO:0000256" key="2">
    <source>
        <dbReference type="ARBA" id="ARBA00022475"/>
    </source>
</evidence>
<evidence type="ECO:0000256" key="5">
    <source>
        <dbReference type="ARBA" id="ARBA00023136"/>
    </source>
</evidence>
<dbReference type="InterPro" id="IPR003841">
    <property type="entry name" value="Na/Pi_transpt"/>
</dbReference>
<evidence type="ECO:0000313" key="8">
    <source>
        <dbReference type="Proteomes" id="UP000824005"/>
    </source>
</evidence>
<gene>
    <name evidence="7" type="ORF">H9830_09910</name>
</gene>
<evidence type="ECO:0000256" key="3">
    <source>
        <dbReference type="ARBA" id="ARBA00022692"/>
    </source>
</evidence>
<dbReference type="PANTHER" id="PTHR10010">
    <property type="entry name" value="SOLUTE CARRIER FAMILY 34 SODIUM PHOSPHATE , MEMBER 2-RELATED"/>
    <property type="match status" value="1"/>
</dbReference>
<feature type="transmembrane region" description="Helical" evidence="6">
    <location>
        <begin position="41"/>
        <end position="65"/>
    </location>
</feature>